<feature type="region of interest" description="Disordered" evidence="6">
    <location>
        <begin position="313"/>
        <end position="418"/>
    </location>
</feature>
<feature type="compositionally biased region" description="Pro residues" evidence="6">
    <location>
        <begin position="320"/>
        <end position="330"/>
    </location>
</feature>
<keyword evidence="3" id="KW-0677">Repeat</keyword>
<name>A0A0D6ERQ9_SPOSA</name>
<dbReference type="InterPro" id="IPR036600">
    <property type="entry name" value="PAH_sf"/>
</dbReference>
<dbReference type="InterPro" id="IPR013194">
    <property type="entry name" value="HDAC_interact_dom"/>
</dbReference>
<comment type="subcellular location">
    <subcellularLocation>
        <location evidence="1 5">Nucleus</location>
    </subcellularLocation>
</comment>
<dbReference type="FunFam" id="1.20.1160.11:FF:000001">
    <property type="entry name" value="Paired amphipathic helix protein Sin3"/>
    <property type="match status" value="1"/>
</dbReference>
<dbReference type="FunFam" id="1.20.1160.11:FF:000003">
    <property type="entry name" value="Paired amphipathic helix SIN3-like protein"/>
    <property type="match status" value="1"/>
</dbReference>
<feature type="compositionally biased region" description="Low complexity" evidence="6">
    <location>
        <begin position="331"/>
        <end position="347"/>
    </location>
</feature>
<feature type="compositionally biased region" description="Basic and acidic residues" evidence="6">
    <location>
        <begin position="1452"/>
        <end position="1465"/>
    </location>
</feature>
<feature type="compositionally biased region" description="Basic and acidic residues" evidence="6">
    <location>
        <begin position="1423"/>
        <end position="1440"/>
    </location>
</feature>
<reference evidence="9" key="1">
    <citation type="submission" date="2015-02" db="EMBL/GenBank/DDBJ databases">
        <authorList>
            <person name="Gon?alves P."/>
        </authorList>
    </citation>
    <scope>NUCLEOTIDE SEQUENCE [LARGE SCALE GENOMIC DNA]</scope>
</reference>
<evidence type="ECO:0000256" key="5">
    <source>
        <dbReference type="PROSITE-ProRule" id="PRU00810"/>
    </source>
</evidence>
<feature type="region of interest" description="Disordered" evidence="6">
    <location>
        <begin position="436"/>
        <end position="468"/>
    </location>
</feature>
<dbReference type="PANTHER" id="PTHR12346:SF0">
    <property type="entry name" value="SIN3A, ISOFORM G"/>
    <property type="match status" value="1"/>
</dbReference>
<accession>A0A0D6ERQ9</accession>
<keyword evidence="9" id="KW-1185">Reference proteome</keyword>
<gene>
    <name evidence="8" type="primary">SPOSA6832_04652</name>
</gene>
<dbReference type="Pfam" id="PF02671">
    <property type="entry name" value="PAH"/>
    <property type="match status" value="3"/>
</dbReference>
<dbReference type="GO" id="GO:0033698">
    <property type="term" value="C:Rpd3L complex"/>
    <property type="evidence" value="ECO:0007669"/>
    <property type="project" value="UniProtKB-ARBA"/>
</dbReference>
<dbReference type="GO" id="GO:0003714">
    <property type="term" value="F:transcription corepressor activity"/>
    <property type="evidence" value="ECO:0007669"/>
    <property type="project" value="InterPro"/>
</dbReference>
<feature type="region of interest" description="Disordered" evidence="6">
    <location>
        <begin position="905"/>
        <end position="1046"/>
    </location>
</feature>
<organism evidence="8 9">
    <name type="scientific">Sporidiobolus salmonicolor</name>
    <name type="common">Yeast-like fungus</name>
    <name type="synonym">Sporobolomyces salmonicolor</name>
    <dbReference type="NCBI Taxonomy" id="5005"/>
    <lineage>
        <taxon>Eukaryota</taxon>
        <taxon>Fungi</taxon>
        <taxon>Dikarya</taxon>
        <taxon>Basidiomycota</taxon>
        <taxon>Pucciniomycotina</taxon>
        <taxon>Microbotryomycetes</taxon>
        <taxon>Sporidiobolales</taxon>
        <taxon>Sporidiobolaceae</taxon>
        <taxon>Sporobolomyces</taxon>
    </lineage>
</organism>
<dbReference type="PROSITE" id="PS51477">
    <property type="entry name" value="PAH"/>
    <property type="match status" value="2"/>
</dbReference>
<feature type="region of interest" description="Disordered" evidence="6">
    <location>
        <begin position="140"/>
        <end position="164"/>
    </location>
</feature>
<proteinExistence type="predicted"/>
<evidence type="ECO:0000256" key="1">
    <source>
        <dbReference type="ARBA" id="ARBA00004123"/>
    </source>
</evidence>
<dbReference type="GO" id="GO:0000122">
    <property type="term" value="P:negative regulation of transcription by RNA polymerase II"/>
    <property type="evidence" value="ECO:0007669"/>
    <property type="project" value="TreeGrafter"/>
</dbReference>
<evidence type="ECO:0000256" key="2">
    <source>
        <dbReference type="ARBA" id="ARBA00022491"/>
    </source>
</evidence>
<dbReference type="Proteomes" id="UP000243876">
    <property type="component" value="Unassembled WGS sequence"/>
</dbReference>
<feature type="region of interest" description="Disordered" evidence="6">
    <location>
        <begin position="1385"/>
        <end position="1465"/>
    </location>
</feature>
<dbReference type="Gene3D" id="1.20.1160.11">
    <property type="entry name" value="Paired amphipathic helix"/>
    <property type="match status" value="3"/>
</dbReference>
<dbReference type="EMBL" id="CENE01000036">
    <property type="protein sequence ID" value="CEQ42792.1"/>
    <property type="molecule type" value="Genomic_DNA"/>
</dbReference>
<dbReference type="Pfam" id="PF16879">
    <property type="entry name" value="Sin3a_C"/>
    <property type="match status" value="1"/>
</dbReference>
<evidence type="ECO:0000313" key="9">
    <source>
        <dbReference type="Proteomes" id="UP000243876"/>
    </source>
</evidence>
<protein>
    <submittedName>
        <fullName evidence="8">SPOSA6832_04652-mRNA-1:cds</fullName>
    </submittedName>
</protein>
<sequence>MAAIEPKTNLNVRDALSYLDRVKVTFADQTEVYDRFLTIMKEFKSQGIDTPGVIDRVSTLFRGHPALIQGFNTFLPPGYRIECSIDTSGNGAGGAGQGTGGGSDITTITVTTPMGMTTRTQLTGQQAVQAVEQTQPLGATPATEAAAPAEQPKQEQQQSSVAATAQGSNLHLSSLPPTPAVASMQASAASTPIATPGAVSLLSNHMAPSSSAQGAAAIAAPAQVHAPPHPAGPAAAAAGDAARPPMEFNHAINYVNKIKNRFLREPETYKAFLEILQTYQKEGRAIQDVYAQVTTLFRDAPDLLDEFKQFLPDTSAGATAPPPAPAPPAPAGRGTAKRAAPGPAKRGAAGEEGAIGGKRAKTAAKAGEKAGPGKGKRKADAPRQDSSQGRGAKGASPADPHALYHSDSPSVQGDHQYAAAAAQAAAAAHQHAYYGTVPPPQHYGPPPQYAYEPPLPPPPPQPLLAPKPVASAPDLAFFQRVKAHTKDQSTYFEFLKLCNLYTQDLIDLTALVARAWLFLNQDEKLWEEFRELVGWTEGEAVGDPGKRIEVVDGKRIVENVPRMDGEGWRKSRLDAGKGWQTYGPSYRKLPKEEISLSCSGRDALCWEVLNDEWVSQPSFASDEGFIANRKNPYDEALHRSEEERHEYDYHIEANLRTIALLEPIAGRIAIMDPEERAVFRLKPGLGNQSKSIYQRVLKKVYGKEQGLEVIQALHENPCVAVPIVLARLKQKDEEWKRALREWNRVWRESDAKNFWKSLDHQAISLKANDKRFLTAKALVSEIESLKREQNQRASGSGRPVIPPSFQLSYEIADRRALFDAAKLVFSFLDRSHLVNYADKPKVETILRDVLALTFAMSPAEFAHELTTSADADHESNADGTSDAGASTALGMQGLDEAVEAALASSAGAGGTRKGKKGGDLRKKALRKTVGGEGKGTRGRGAAAAAAAEGSRSKVSSPAPSSRGASPAPSAGGNGDADSVMADLATPAPEGAEGADVVPSREASVDGGSVAGDTVDGATTQSAAGETPEPAPGSTTPAGEGDAAAAPAAAAAAAADLPEIIFPVDDKPAQFDERHTWNFFSNSTTYILLRMFQTLYHRLTLLRNSAVTLALPPPPQPITPTHVPSLSLSLSLAPATGERWTATAEYYYQRALALCEKLFDGELDQPAFEDAIRKILATQGYMLFTIDRLVTGIVKQAQAAVSDPKTRDLLDLLRQDRAHPDRSTHQQQLHYRSQAESVLGSDENLYRIEWTPERRSLAFQLVGKDTVGPEDLPAIEREWAKYLDGYVKLERTPGLPNDPNMPYLARNLRLAGGGDTASFPPGVSVLSALQSKVCMRSYKIFFAADTEDVLVRRREGSTFTPERVRDRRVMRTSKWMDRRTGELDLLAEQKEREKAGKEAKEKAEAEKDQAKETPAAMEVEGENAEEKKADVSAPVEEKSDEAPPATETSAPVVEEKKEGEDVEMKG</sequence>
<dbReference type="SMART" id="SM00761">
    <property type="entry name" value="HDAC_interact"/>
    <property type="match status" value="1"/>
</dbReference>
<dbReference type="InterPro" id="IPR031693">
    <property type="entry name" value="Sin3_C"/>
</dbReference>
<dbReference type="InterPro" id="IPR003822">
    <property type="entry name" value="PAH"/>
</dbReference>
<dbReference type="SUPFAM" id="SSF47762">
    <property type="entry name" value="PAH2 domain"/>
    <property type="match status" value="3"/>
</dbReference>
<dbReference type="GO" id="GO:0010628">
    <property type="term" value="P:positive regulation of gene expression"/>
    <property type="evidence" value="ECO:0007669"/>
    <property type="project" value="UniProtKB-ARBA"/>
</dbReference>
<feature type="compositionally biased region" description="Pro residues" evidence="6">
    <location>
        <begin position="437"/>
        <end position="465"/>
    </location>
</feature>
<feature type="compositionally biased region" description="Basic and acidic residues" evidence="6">
    <location>
        <begin position="1385"/>
        <end position="1410"/>
    </location>
</feature>
<feature type="domain" description="Histone deacetylase interacting" evidence="7">
    <location>
        <begin position="580"/>
        <end position="678"/>
    </location>
</feature>
<feature type="compositionally biased region" description="Low complexity" evidence="6">
    <location>
        <begin position="939"/>
        <end position="978"/>
    </location>
</feature>
<dbReference type="PANTHER" id="PTHR12346">
    <property type="entry name" value="SIN3B-RELATED"/>
    <property type="match status" value="1"/>
</dbReference>
<keyword evidence="2" id="KW-0678">Repressor</keyword>
<dbReference type="OrthoDB" id="10265969at2759"/>
<evidence type="ECO:0000256" key="4">
    <source>
        <dbReference type="ARBA" id="ARBA00023242"/>
    </source>
</evidence>
<dbReference type="Pfam" id="PF08295">
    <property type="entry name" value="Sin3_corepress"/>
    <property type="match status" value="1"/>
</dbReference>
<evidence type="ECO:0000259" key="7">
    <source>
        <dbReference type="SMART" id="SM00761"/>
    </source>
</evidence>
<feature type="compositionally biased region" description="Low complexity" evidence="6">
    <location>
        <begin position="140"/>
        <end position="158"/>
    </location>
</feature>
<evidence type="ECO:0000256" key="3">
    <source>
        <dbReference type="ARBA" id="ARBA00022737"/>
    </source>
</evidence>
<keyword evidence="4 5" id="KW-0539">Nucleus</keyword>
<dbReference type="InterPro" id="IPR039774">
    <property type="entry name" value="Sin3-like"/>
</dbReference>
<evidence type="ECO:0000313" key="8">
    <source>
        <dbReference type="EMBL" id="CEQ42792.1"/>
    </source>
</evidence>
<evidence type="ECO:0000256" key="6">
    <source>
        <dbReference type="SAM" id="MobiDB-lite"/>
    </source>
</evidence>